<feature type="domain" description="Xylose isomerase-like TIM barrel" evidence="1">
    <location>
        <begin position="29"/>
        <end position="282"/>
    </location>
</feature>
<dbReference type="InterPro" id="IPR013022">
    <property type="entry name" value="Xyl_isomerase-like_TIM-brl"/>
</dbReference>
<dbReference type="PANTHER" id="PTHR12110">
    <property type="entry name" value="HYDROXYPYRUVATE ISOMERASE"/>
    <property type="match status" value="1"/>
</dbReference>
<dbReference type="InterPro" id="IPR036237">
    <property type="entry name" value="Xyl_isomerase-like_sf"/>
</dbReference>
<keyword evidence="3" id="KW-1185">Reference proteome</keyword>
<organism evidence="2 3">
    <name type="scientific">Actinacidiphila alni</name>
    <dbReference type="NCBI Taxonomy" id="380248"/>
    <lineage>
        <taxon>Bacteria</taxon>
        <taxon>Bacillati</taxon>
        <taxon>Actinomycetota</taxon>
        <taxon>Actinomycetes</taxon>
        <taxon>Kitasatosporales</taxon>
        <taxon>Streptomycetaceae</taxon>
        <taxon>Actinacidiphila</taxon>
    </lineage>
</organism>
<reference evidence="3" key="1">
    <citation type="submission" date="2016-10" db="EMBL/GenBank/DDBJ databases">
        <authorList>
            <person name="Varghese N."/>
            <person name="Submissions S."/>
        </authorList>
    </citation>
    <scope>NUCLEOTIDE SEQUENCE [LARGE SCALE GENOMIC DNA]</scope>
    <source>
        <strain evidence="3">CGMCC 4.3510</strain>
    </source>
</reference>
<dbReference type="InterPro" id="IPR050312">
    <property type="entry name" value="IolE/XylAMocC-like"/>
</dbReference>
<evidence type="ECO:0000259" key="1">
    <source>
        <dbReference type="Pfam" id="PF01261"/>
    </source>
</evidence>
<dbReference type="STRING" id="380248.SAMN05216251_12041"/>
<dbReference type="EMBL" id="FONG01000020">
    <property type="protein sequence ID" value="SFF58534.1"/>
    <property type="molecule type" value="Genomic_DNA"/>
</dbReference>
<gene>
    <name evidence="2" type="ORF">SAMN05216251_12041</name>
</gene>
<sequence length="292" mass="31390">MTNEPAPAGPRLVLAWGTVRDAAFPDRVAAARQAGYDAIGLAIPYYRSLLAAGWTDRDLTAVLAAWDVRINEVEVLFGFHGEPGPAGIPGRPGLVYADPETERTAYHLADTFQVPFVQTVGTFDDRPIGPAEIAAFADLCDRAAPHGLKVALEFVPYSSVPDLAAGLAVVTAADRDNGGLCVDSWHFFRGAPDLDLLRTVPAERVFMVQFNDGPVPAVDDDLMTDAVHHRLPPGEGDLDLRAFVRALDRPGIRAPYSVEVYSDDLRRLPAPEAARRTAEATRAVVASAVRTA</sequence>
<dbReference type="SUPFAM" id="SSF51658">
    <property type="entry name" value="Xylose isomerase-like"/>
    <property type="match status" value="1"/>
</dbReference>
<dbReference type="RefSeq" id="WP_093716392.1">
    <property type="nucleotide sequence ID" value="NZ_FONG01000020.1"/>
</dbReference>
<name>A0A1I2JVE0_9ACTN</name>
<protein>
    <submittedName>
        <fullName evidence="2">Sugar phosphate isomerase/epimerase</fullName>
    </submittedName>
</protein>
<evidence type="ECO:0000313" key="2">
    <source>
        <dbReference type="EMBL" id="SFF58534.1"/>
    </source>
</evidence>
<accession>A0A1I2JVE0</accession>
<proteinExistence type="predicted"/>
<dbReference type="AlphaFoldDB" id="A0A1I2JVE0"/>
<dbReference type="GO" id="GO:0016853">
    <property type="term" value="F:isomerase activity"/>
    <property type="evidence" value="ECO:0007669"/>
    <property type="project" value="UniProtKB-KW"/>
</dbReference>
<dbReference type="PANTHER" id="PTHR12110:SF48">
    <property type="entry name" value="BLL3656 PROTEIN"/>
    <property type="match status" value="1"/>
</dbReference>
<dbReference type="Proteomes" id="UP000199323">
    <property type="component" value="Unassembled WGS sequence"/>
</dbReference>
<keyword evidence="2" id="KW-0413">Isomerase</keyword>
<evidence type="ECO:0000313" key="3">
    <source>
        <dbReference type="Proteomes" id="UP000199323"/>
    </source>
</evidence>
<dbReference type="Gene3D" id="3.20.20.150">
    <property type="entry name" value="Divalent-metal-dependent TIM barrel enzymes"/>
    <property type="match status" value="1"/>
</dbReference>
<dbReference type="OrthoDB" id="9780241at2"/>
<dbReference type="Pfam" id="PF01261">
    <property type="entry name" value="AP_endonuc_2"/>
    <property type="match status" value="1"/>
</dbReference>